<dbReference type="Pfam" id="PF14200">
    <property type="entry name" value="RicinB_lectin_2"/>
    <property type="match status" value="1"/>
</dbReference>
<dbReference type="Proteomes" id="UP001614394">
    <property type="component" value="Unassembled WGS sequence"/>
</dbReference>
<name>A0ABW8CCD1_9ACTN</name>
<dbReference type="InterPro" id="IPR000772">
    <property type="entry name" value="Ricin_B_lectin"/>
</dbReference>
<accession>A0ABW8CCD1</accession>
<evidence type="ECO:0000259" key="2">
    <source>
        <dbReference type="SMART" id="SM00458"/>
    </source>
</evidence>
<keyword evidence="4" id="KW-1185">Reference proteome</keyword>
<sequence>MRKRFLFAVLAASAATGLMTSGTASAGTDTASAGPRVVDVTSVAQIPTVRNGRADAVQPHQVFRLTMTNNKGGQCLDGDATQVPANGARVQLWACNGRSNQTWLWTPAVGRPAGFYTIQNADGNECLDGDVTQIPANGARVQLWACNGFTNQAWTTH</sequence>
<dbReference type="Gene3D" id="2.80.10.50">
    <property type="match status" value="2"/>
</dbReference>
<organism evidence="3 4">
    <name type="scientific">Streptomyces fildesensis</name>
    <dbReference type="NCBI Taxonomy" id="375757"/>
    <lineage>
        <taxon>Bacteria</taxon>
        <taxon>Bacillati</taxon>
        <taxon>Actinomycetota</taxon>
        <taxon>Actinomycetes</taxon>
        <taxon>Kitasatosporales</taxon>
        <taxon>Streptomycetaceae</taxon>
        <taxon>Streptomyces</taxon>
    </lineage>
</organism>
<dbReference type="InterPro" id="IPR035992">
    <property type="entry name" value="Ricin_B-like_lectins"/>
</dbReference>
<dbReference type="CDD" id="cd00161">
    <property type="entry name" value="beta-trefoil_Ricin-like"/>
    <property type="match status" value="1"/>
</dbReference>
<evidence type="ECO:0000256" key="1">
    <source>
        <dbReference type="SAM" id="SignalP"/>
    </source>
</evidence>
<dbReference type="SMART" id="SM00458">
    <property type="entry name" value="RICIN"/>
    <property type="match status" value="1"/>
</dbReference>
<keyword evidence="1" id="KW-0732">Signal</keyword>
<feature type="signal peptide" evidence="1">
    <location>
        <begin position="1"/>
        <end position="26"/>
    </location>
</feature>
<evidence type="ECO:0000313" key="3">
    <source>
        <dbReference type="EMBL" id="MFI9103743.1"/>
    </source>
</evidence>
<comment type="caution">
    <text evidence="3">The sequence shown here is derived from an EMBL/GenBank/DDBJ whole genome shotgun (WGS) entry which is preliminary data.</text>
</comment>
<dbReference type="EMBL" id="JBITYG010000007">
    <property type="protein sequence ID" value="MFI9103743.1"/>
    <property type="molecule type" value="Genomic_DNA"/>
</dbReference>
<feature type="domain" description="Ricin B lectin" evidence="2">
    <location>
        <begin position="27"/>
        <end position="157"/>
    </location>
</feature>
<dbReference type="SUPFAM" id="SSF50370">
    <property type="entry name" value="Ricin B-like lectins"/>
    <property type="match status" value="1"/>
</dbReference>
<reference evidence="3 4" key="1">
    <citation type="submission" date="2024-10" db="EMBL/GenBank/DDBJ databases">
        <title>The Natural Products Discovery Center: Release of the First 8490 Sequenced Strains for Exploring Actinobacteria Biosynthetic Diversity.</title>
        <authorList>
            <person name="Kalkreuter E."/>
            <person name="Kautsar S.A."/>
            <person name="Yang D."/>
            <person name="Bader C.D."/>
            <person name="Teijaro C.N."/>
            <person name="Fluegel L."/>
            <person name="Davis C.M."/>
            <person name="Simpson J.R."/>
            <person name="Lauterbach L."/>
            <person name="Steele A.D."/>
            <person name="Gui C."/>
            <person name="Meng S."/>
            <person name="Li G."/>
            <person name="Viehrig K."/>
            <person name="Ye F."/>
            <person name="Su P."/>
            <person name="Kiefer A.F."/>
            <person name="Nichols A."/>
            <person name="Cepeda A.J."/>
            <person name="Yan W."/>
            <person name="Fan B."/>
            <person name="Jiang Y."/>
            <person name="Adhikari A."/>
            <person name="Zheng C.-J."/>
            <person name="Schuster L."/>
            <person name="Cowan T.M."/>
            <person name="Smanski M.J."/>
            <person name="Chevrette M.G."/>
            <person name="De Carvalho L.P.S."/>
            <person name="Shen B."/>
        </authorList>
    </citation>
    <scope>NUCLEOTIDE SEQUENCE [LARGE SCALE GENOMIC DNA]</scope>
    <source>
        <strain evidence="3 4">NPDC053399</strain>
    </source>
</reference>
<evidence type="ECO:0000313" key="4">
    <source>
        <dbReference type="Proteomes" id="UP001614394"/>
    </source>
</evidence>
<protein>
    <submittedName>
        <fullName evidence="3">RICIN domain-containing protein</fullName>
    </submittedName>
</protein>
<gene>
    <name evidence="3" type="ORF">ACIGXA_24785</name>
</gene>
<dbReference type="RefSeq" id="WP_399653192.1">
    <property type="nucleotide sequence ID" value="NZ_JBITYG010000007.1"/>
</dbReference>
<proteinExistence type="predicted"/>
<feature type="chain" id="PRO_5046009676" evidence="1">
    <location>
        <begin position="27"/>
        <end position="157"/>
    </location>
</feature>
<dbReference type="PROSITE" id="PS50231">
    <property type="entry name" value="RICIN_B_LECTIN"/>
    <property type="match status" value="1"/>
</dbReference>